<evidence type="ECO:0000313" key="4">
    <source>
        <dbReference type="Proteomes" id="UP001161438"/>
    </source>
</evidence>
<dbReference type="EMBL" id="OX365768">
    <property type="protein sequence ID" value="CAI4034887.1"/>
    <property type="molecule type" value="Genomic_DNA"/>
</dbReference>
<organism evidence="3 4">
    <name type="scientific">Saccharomyces mikatae IFO 1815</name>
    <dbReference type="NCBI Taxonomy" id="226126"/>
    <lineage>
        <taxon>Eukaryota</taxon>
        <taxon>Fungi</taxon>
        <taxon>Dikarya</taxon>
        <taxon>Ascomycota</taxon>
        <taxon>Saccharomycotina</taxon>
        <taxon>Saccharomycetes</taxon>
        <taxon>Saccharomycetales</taxon>
        <taxon>Saccharomycetaceae</taxon>
        <taxon>Saccharomyces</taxon>
    </lineage>
</organism>
<evidence type="ECO:0000256" key="1">
    <source>
        <dbReference type="SAM" id="MobiDB-lite"/>
    </source>
</evidence>
<keyword evidence="4" id="KW-1185">Reference proteome</keyword>
<name>A0AA35IQ80_SACMI</name>
<evidence type="ECO:0000313" key="3">
    <source>
        <dbReference type="EMBL" id="CAI4034887.1"/>
    </source>
</evidence>
<dbReference type="PANTHER" id="PTHR37451">
    <property type="entry name" value="MARVEL DOMAIN"/>
    <property type="match status" value="1"/>
</dbReference>
<evidence type="ECO:0008006" key="5">
    <source>
        <dbReference type="Google" id="ProtNLM"/>
    </source>
</evidence>
<keyword evidence="2" id="KW-1133">Transmembrane helix</keyword>
<feature type="transmembrane region" description="Helical" evidence="2">
    <location>
        <begin position="147"/>
        <end position="167"/>
    </location>
</feature>
<feature type="compositionally biased region" description="Polar residues" evidence="1">
    <location>
        <begin position="240"/>
        <end position="252"/>
    </location>
</feature>
<dbReference type="Proteomes" id="UP001161438">
    <property type="component" value="Chromosome 12"/>
</dbReference>
<feature type="region of interest" description="Disordered" evidence="1">
    <location>
        <begin position="213"/>
        <end position="252"/>
    </location>
</feature>
<accession>A0AA35IQ80</accession>
<keyword evidence="2" id="KW-0472">Membrane</keyword>
<protein>
    <recommendedName>
        <fullName evidence="5">MARVEL domain-containing protein</fullName>
    </recommendedName>
</protein>
<dbReference type="PANTHER" id="PTHR37451:SF1">
    <property type="entry name" value="MARVEL DOMAIN-CONTAINING PROTEIN"/>
    <property type="match status" value="1"/>
</dbReference>
<evidence type="ECO:0000256" key="2">
    <source>
        <dbReference type="SAM" id="Phobius"/>
    </source>
</evidence>
<dbReference type="GeneID" id="80919741"/>
<dbReference type="AlphaFoldDB" id="A0AA35IQ80"/>
<feature type="transmembrane region" description="Helical" evidence="2">
    <location>
        <begin position="55"/>
        <end position="77"/>
    </location>
</feature>
<dbReference type="RefSeq" id="XP_056078007.1">
    <property type="nucleotide sequence ID" value="XM_056224050.1"/>
</dbReference>
<proteinExistence type="predicted"/>
<feature type="transmembrane region" description="Helical" evidence="2">
    <location>
        <begin position="83"/>
        <end position="102"/>
    </location>
</feature>
<feature type="transmembrane region" description="Helical" evidence="2">
    <location>
        <begin position="23"/>
        <end position="43"/>
    </location>
</feature>
<sequence>MSKSIKVSSISSLASWATKPSPMLRYFQICLSVANLILALFAVNTCYSVDPILRLSVAVSIISLVYFVVMNFLHVLLNFGMEISLTILWFAAFVTLVSDFGFTSCSSMPGSINYYYLGPCNPGSPSCPNMPRGINFDYSGSCKIAKIVIFIEAIIFILSLASTYVSYSMVLSECREHGLSTRSIFKAGVKALRNIVQRLEASLEESESLLDLEAGQNEKDETEAIENSVASEDNSHIESENATNNTIEASEC</sequence>
<reference evidence="3" key="1">
    <citation type="submission" date="2022-10" db="EMBL/GenBank/DDBJ databases">
        <authorList>
            <person name="Byrne P K."/>
        </authorList>
    </citation>
    <scope>NUCLEOTIDE SEQUENCE</scope>
    <source>
        <strain evidence="3">IFO1815</strain>
    </source>
</reference>
<gene>
    <name evidence="3" type="primary">SMKI12G0230</name>
    <name evidence="3" type="ORF">SMKI_12G0230</name>
</gene>
<keyword evidence="2" id="KW-0812">Transmembrane</keyword>